<dbReference type="Pfam" id="PF01594">
    <property type="entry name" value="AI-2E_transport"/>
    <property type="match status" value="1"/>
</dbReference>
<name>A0A6N4UTI4_9MYCO</name>
<evidence type="ECO:0000256" key="3">
    <source>
        <dbReference type="ARBA" id="ARBA00022448"/>
    </source>
</evidence>
<feature type="transmembrane region" description="Helical" evidence="8">
    <location>
        <begin position="21"/>
        <end position="39"/>
    </location>
</feature>
<keyword evidence="5 8" id="KW-0812">Transmembrane</keyword>
<dbReference type="GO" id="GO:0005886">
    <property type="term" value="C:plasma membrane"/>
    <property type="evidence" value="ECO:0007669"/>
    <property type="project" value="UniProtKB-SubCell"/>
</dbReference>
<comment type="subcellular location">
    <subcellularLocation>
        <location evidence="1">Cell membrane</location>
        <topology evidence="1">Multi-pass membrane protein</topology>
    </subcellularLocation>
</comment>
<dbReference type="PANTHER" id="PTHR21716">
    <property type="entry name" value="TRANSMEMBRANE PROTEIN"/>
    <property type="match status" value="1"/>
</dbReference>
<dbReference type="GO" id="GO:0055085">
    <property type="term" value="P:transmembrane transport"/>
    <property type="evidence" value="ECO:0007669"/>
    <property type="project" value="TreeGrafter"/>
</dbReference>
<feature type="transmembrane region" description="Helical" evidence="8">
    <location>
        <begin position="314"/>
        <end position="341"/>
    </location>
</feature>
<feature type="transmembrane region" description="Helical" evidence="8">
    <location>
        <begin position="246"/>
        <end position="270"/>
    </location>
</feature>
<accession>A0A6N4UTI4</accession>
<comment type="similarity">
    <text evidence="2">Belongs to the autoinducer-2 exporter (AI-2E) (TC 2.A.86) family.</text>
</comment>
<reference evidence="9 10" key="1">
    <citation type="journal article" date="2019" name="Emerg. Microbes Infect.">
        <title>Comprehensive subspecies identification of 175 nontuberculous mycobacteria species based on 7547 genomic profiles.</title>
        <authorList>
            <person name="Matsumoto Y."/>
            <person name="Kinjo T."/>
            <person name="Motooka D."/>
            <person name="Nabeya D."/>
            <person name="Jung N."/>
            <person name="Uechi K."/>
            <person name="Horii T."/>
            <person name="Iida T."/>
            <person name="Fujita J."/>
            <person name="Nakamura S."/>
        </authorList>
    </citation>
    <scope>NUCLEOTIDE SEQUENCE [LARGE SCALE GENOMIC DNA]</scope>
    <source>
        <strain evidence="9 10">JCM 12272</strain>
    </source>
</reference>
<evidence type="ECO:0000313" key="10">
    <source>
        <dbReference type="Proteomes" id="UP000466906"/>
    </source>
</evidence>
<feature type="transmembrane region" description="Helical" evidence="8">
    <location>
        <begin position="215"/>
        <end position="240"/>
    </location>
</feature>
<evidence type="ECO:0000256" key="6">
    <source>
        <dbReference type="ARBA" id="ARBA00022989"/>
    </source>
</evidence>
<evidence type="ECO:0000256" key="4">
    <source>
        <dbReference type="ARBA" id="ARBA00022475"/>
    </source>
</evidence>
<dbReference type="EMBL" id="AP022565">
    <property type="protein sequence ID" value="BBX28210.1"/>
    <property type="molecule type" value="Genomic_DNA"/>
</dbReference>
<keyword evidence="4" id="KW-1003">Cell membrane</keyword>
<feature type="transmembrane region" description="Helical" evidence="8">
    <location>
        <begin position="75"/>
        <end position="100"/>
    </location>
</feature>
<dbReference type="PANTHER" id="PTHR21716:SF53">
    <property type="entry name" value="PERMEASE PERM-RELATED"/>
    <property type="match status" value="1"/>
</dbReference>
<evidence type="ECO:0000256" key="1">
    <source>
        <dbReference type="ARBA" id="ARBA00004651"/>
    </source>
</evidence>
<evidence type="ECO:0000256" key="8">
    <source>
        <dbReference type="SAM" id="Phobius"/>
    </source>
</evidence>
<keyword evidence="10" id="KW-1185">Reference proteome</keyword>
<feature type="transmembrane region" description="Helical" evidence="8">
    <location>
        <begin position="277"/>
        <end position="294"/>
    </location>
</feature>
<proteinExistence type="inferred from homology"/>
<evidence type="ECO:0000256" key="7">
    <source>
        <dbReference type="ARBA" id="ARBA00023136"/>
    </source>
</evidence>
<feature type="transmembrane region" description="Helical" evidence="8">
    <location>
        <begin position="169"/>
        <end position="194"/>
    </location>
</feature>
<evidence type="ECO:0000256" key="2">
    <source>
        <dbReference type="ARBA" id="ARBA00009773"/>
    </source>
</evidence>
<evidence type="ECO:0000313" key="9">
    <source>
        <dbReference type="EMBL" id="BBX28210.1"/>
    </source>
</evidence>
<dbReference type="Proteomes" id="UP000466906">
    <property type="component" value="Chromosome"/>
</dbReference>
<keyword evidence="7 8" id="KW-0472">Membrane</keyword>
<protein>
    <submittedName>
        <fullName evidence="9">AI-2E family transporter</fullName>
    </submittedName>
</protein>
<dbReference type="KEGG" id="malv:MALV_33350"/>
<dbReference type="InterPro" id="IPR002549">
    <property type="entry name" value="AI-2E-like"/>
</dbReference>
<dbReference type="AlphaFoldDB" id="A0A6N4UTI4"/>
<evidence type="ECO:0000256" key="5">
    <source>
        <dbReference type="ARBA" id="ARBA00022692"/>
    </source>
</evidence>
<dbReference type="RefSeq" id="WP_163665732.1">
    <property type="nucleotide sequence ID" value="NZ_AP022565.1"/>
</dbReference>
<organism evidence="9 10">
    <name type="scientific">Mycolicibacterium alvei</name>
    <dbReference type="NCBI Taxonomy" id="67081"/>
    <lineage>
        <taxon>Bacteria</taxon>
        <taxon>Bacillati</taxon>
        <taxon>Actinomycetota</taxon>
        <taxon>Actinomycetes</taxon>
        <taxon>Mycobacteriales</taxon>
        <taxon>Mycobacteriaceae</taxon>
        <taxon>Mycolicibacterium</taxon>
    </lineage>
</organism>
<keyword evidence="3" id="KW-0813">Transport</keyword>
<sequence length="381" mass="39776">MALDPVADEAVTPFVRKVAAWSWRLLVILAAVVALLWLIKHLEVIVVPIALATMVAALLLPAVDFMDRRGAPRGAAVALVLLASFAVVGGILSFVISQFIEGAPQLVEQVTRSIDGLRNWLISGPLQLSKEQIDQAGNTAIEALQRNQEKLTTGALSTAGTLTELLTGALLVLFTLIFLLQGGRSIFAFVTKVFPSHVRERVQDAGRAGFHSLGGYMRATFLVALVDALGIGTGLAIMGIPLALPLASLVFMGAFIPLVGAVVAGFLAVVVALLAKGFVYALITLGLIIAVQQLEGHVLQPLVMGRAVSIHPLAVVLAIAGGGVLAGIVGALLAVPTVAFINSATRVLLAEDPDAEEVRQQDTEGVLIEAASDDLPPEAGR</sequence>
<gene>
    <name evidence="9" type="ORF">MALV_33350</name>
</gene>
<keyword evidence="6 8" id="KW-1133">Transmembrane helix</keyword>
<feature type="transmembrane region" description="Helical" evidence="8">
    <location>
        <begin position="45"/>
        <end position="63"/>
    </location>
</feature>